<evidence type="ECO:0000313" key="1">
    <source>
        <dbReference type="EMBL" id="TKA06623.1"/>
    </source>
</evidence>
<organism evidence="1 2">
    <name type="scientific">Actinacidiphila oryziradicis</name>
    <dbReference type="NCBI Taxonomy" id="2571141"/>
    <lineage>
        <taxon>Bacteria</taxon>
        <taxon>Bacillati</taxon>
        <taxon>Actinomycetota</taxon>
        <taxon>Actinomycetes</taxon>
        <taxon>Kitasatosporales</taxon>
        <taxon>Streptomycetaceae</taxon>
        <taxon>Actinacidiphila</taxon>
    </lineage>
</organism>
<protein>
    <submittedName>
        <fullName evidence="1">AAA family ATPase</fullName>
    </submittedName>
</protein>
<keyword evidence="2" id="KW-1185">Reference proteome</keyword>
<name>A0A4U0SCS0_9ACTN</name>
<dbReference type="RefSeq" id="WP_136727232.1">
    <property type="nucleotide sequence ID" value="NZ_SUMC01000036.1"/>
</dbReference>
<dbReference type="EMBL" id="SUMC01000036">
    <property type="protein sequence ID" value="TKA06623.1"/>
    <property type="molecule type" value="Genomic_DNA"/>
</dbReference>
<comment type="caution">
    <text evidence="1">The sequence shown here is derived from an EMBL/GenBank/DDBJ whole genome shotgun (WGS) entry which is preliminary data.</text>
</comment>
<sequence>MLAVLVNGLPGAGKTTLARALANELELPLFSKDAVKETLADTMAALRPAGSTAREWSRVLGIAAAETLWTLLADAPVGAVLESPWLAHLRPVAAAGLRRAGACGVHEVWCEVPLETARRRFQERAPGRHSVHAEGTLFFEEEWRFWAGVAEPLGLGAVHRVDTTRPVDVAALAARIADAS</sequence>
<evidence type="ECO:0000313" key="2">
    <source>
        <dbReference type="Proteomes" id="UP000305778"/>
    </source>
</evidence>
<dbReference type="InterPro" id="IPR027417">
    <property type="entry name" value="P-loop_NTPase"/>
</dbReference>
<accession>A0A4U0SCS0</accession>
<proteinExistence type="predicted"/>
<dbReference type="SUPFAM" id="SSF52540">
    <property type="entry name" value="P-loop containing nucleoside triphosphate hydrolases"/>
    <property type="match status" value="1"/>
</dbReference>
<dbReference type="OrthoDB" id="3819922at2"/>
<gene>
    <name evidence="1" type="ORF">FCI23_30800</name>
</gene>
<dbReference type="Pfam" id="PF13671">
    <property type="entry name" value="AAA_33"/>
    <property type="match status" value="1"/>
</dbReference>
<dbReference type="AlphaFoldDB" id="A0A4U0SCS0"/>
<reference evidence="1 2" key="1">
    <citation type="submission" date="2019-04" db="EMBL/GenBank/DDBJ databases">
        <title>Streptomyces oryziradicis sp. nov., a novel actinomycete isolated from rhizosphere soil of rice (Oryza sativa L.).</title>
        <authorList>
            <person name="Li C."/>
        </authorList>
    </citation>
    <scope>NUCLEOTIDE SEQUENCE [LARGE SCALE GENOMIC DNA]</scope>
    <source>
        <strain evidence="1 2">NEAU-C40</strain>
    </source>
</reference>
<dbReference type="Proteomes" id="UP000305778">
    <property type="component" value="Unassembled WGS sequence"/>
</dbReference>
<dbReference type="Gene3D" id="3.40.50.300">
    <property type="entry name" value="P-loop containing nucleotide triphosphate hydrolases"/>
    <property type="match status" value="1"/>
</dbReference>